<feature type="compositionally biased region" description="Polar residues" evidence="1">
    <location>
        <begin position="41"/>
        <end position="56"/>
    </location>
</feature>
<dbReference type="EMBL" id="BSNG01000001">
    <property type="protein sequence ID" value="GLQ08832.1"/>
    <property type="molecule type" value="Genomic_DNA"/>
</dbReference>
<reference evidence="2" key="2">
    <citation type="submission" date="2023-01" db="EMBL/GenBank/DDBJ databases">
        <title>Draft genome sequence of Devosia yakushimensis strain NBRC 103855.</title>
        <authorList>
            <person name="Sun Q."/>
            <person name="Mori K."/>
        </authorList>
    </citation>
    <scope>NUCLEOTIDE SEQUENCE</scope>
    <source>
        <strain evidence="2">NBRC 103855</strain>
    </source>
</reference>
<feature type="compositionally biased region" description="Low complexity" evidence="1">
    <location>
        <begin position="18"/>
        <end position="33"/>
    </location>
</feature>
<reference evidence="2" key="1">
    <citation type="journal article" date="2014" name="Int. J. Syst. Evol. Microbiol.">
        <title>Complete genome of a new Firmicutes species belonging to the dominant human colonic microbiota ('Ruminococcus bicirculans') reveals two chromosomes and a selective capacity to utilize plant glucans.</title>
        <authorList>
            <consortium name="NISC Comparative Sequencing Program"/>
            <person name="Wegmann U."/>
            <person name="Louis P."/>
            <person name="Goesmann A."/>
            <person name="Henrissat B."/>
            <person name="Duncan S.H."/>
            <person name="Flint H.J."/>
        </authorList>
    </citation>
    <scope>NUCLEOTIDE SEQUENCE</scope>
    <source>
        <strain evidence="2">NBRC 103855</strain>
    </source>
</reference>
<gene>
    <name evidence="2" type="ORF">GCM10007913_07640</name>
</gene>
<proteinExistence type="predicted"/>
<name>A0ABQ5UBZ2_9HYPH</name>
<dbReference type="Proteomes" id="UP001161406">
    <property type="component" value="Unassembled WGS sequence"/>
</dbReference>
<organism evidence="2 3">
    <name type="scientific">Devosia yakushimensis</name>
    <dbReference type="NCBI Taxonomy" id="470028"/>
    <lineage>
        <taxon>Bacteria</taxon>
        <taxon>Pseudomonadati</taxon>
        <taxon>Pseudomonadota</taxon>
        <taxon>Alphaproteobacteria</taxon>
        <taxon>Hyphomicrobiales</taxon>
        <taxon>Devosiaceae</taxon>
        <taxon>Devosia</taxon>
    </lineage>
</organism>
<evidence type="ECO:0000256" key="1">
    <source>
        <dbReference type="SAM" id="MobiDB-lite"/>
    </source>
</evidence>
<feature type="region of interest" description="Disordered" evidence="1">
    <location>
        <begin position="1"/>
        <end position="63"/>
    </location>
</feature>
<evidence type="ECO:0000313" key="3">
    <source>
        <dbReference type="Proteomes" id="UP001161406"/>
    </source>
</evidence>
<accession>A0ABQ5UBZ2</accession>
<sequence>MHKANQLRGGLAGTGRIGKAAGSAAARNHAGSSWAARPSRPSGTSWSTRASGSAGTSRRARVANADADIDQAVAADIGGGPHRAIEQVRIGIDETAAAAHAHIGVGDRAAIADIGIHAEQSAIAAAADIGSGQRIGTADIDVEQTVIAPNPHIDQARIGCRSRINIDETVVVTASEKAPEQVLGMSRNCSTGKQDAGKNC</sequence>
<comment type="caution">
    <text evidence="2">The sequence shown here is derived from an EMBL/GenBank/DDBJ whole genome shotgun (WGS) entry which is preliminary data.</text>
</comment>
<protein>
    <submittedName>
        <fullName evidence="2">Uncharacterized protein</fullName>
    </submittedName>
</protein>
<keyword evidence="3" id="KW-1185">Reference proteome</keyword>
<evidence type="ECO:0000313" key="2">
    <source>
        <dbReference type="EMBL" id="GLQ08832.1"/>
    </source>
</evidence>